<dbReference type="AlphaFoldDB" id="A0A9W6R7Y1"/>
<organism evidence="1 2">
    <name type="scientific">Amycolatopsis taiwanensis</name>
    <dbReference type="NCBI Taxonomy" id="342230"/>
    <lineage>
        <taxon>Bacteria</taxon>
        <taxon>Bacillati</taxon>
        <taxon>Actinomycetota</taxon>
        <taxon>Actinomycetes</taxon>
        <taxon>Pseudonocardiales</taxon>
        <taxon>Pseudonocardiaceae</taxon>
        <taxon>Amycolatopsis</taxon>
    </lineage>
</organism>
<dbReference type="EMBL" id="BSTI01000026">
    <property type="protein sequence ID" value="GLY70786.1"/>
    <property type="molecule type" value="Genomic_DNA"/>
</dbReference>
<proteinExistence type="predicted"/>
<protein>
    <submittedName>
        <fullName evidence="1">Uncharacterized protein</fullName>
    </submittedName>
</protein>
<keyword evidence="2" id="KW-1185">Reference proteome</keyword>
<evidence type="ECO:0000313" key="1">
    <source>
        <dbReference type="EMBL" id="GLY70786.1"/>
    </source>
</evidence>
<gene>
    <name evidence="1" type="ORF">Atai01_74050</name>
</gene>
<comment type="caution">
    <text evidence="1">The sequence shown here is derived from an EMBL/GenBank/DDBJ whole genome shotgun (WGS) entry which is preliminary data.</text>
</comment>
<evidence type="ECO:0000313" key="2">
    <source>
        <dbReference type="Proteomes" id="UP001165136"/>
    </source>
</evidence>
<name>A0A9W6R7Y1_9PSEU</name>
<dbReference type="Proteomes" id="UP001165136">
    <property type="component" value="Unassembled WGS sequence"/>
</dbReference>
<accession>A0A9W6R7Y1</accession>
<sequence>MSPAGEGEFWVQVGEFWVQVGEFWVQVAGFWGEGGEFWVCDEFRGSGKSAEIGPTRPNRLRCSRRAQVWLWVGRVGRLFPGSS</sequence>
<reference evidence="1" key="1">
    <citation type="submission" date="2023-03" db="EMBL/GenBank/DDBJ databases">
        <title>Amycolatopsis taiwanensis NBRC 103393.</title>
        <authorList>
            <person name="Ichikawa N."/>
            <person name="Sato H."/>
            <person name="Tonouchi N."/>
        </authorList>
    </citation>
    <scope>NUCLEOTIDE SEQUENCE</scope>
    <source>
        <strain evidence="1">NBRC 103393</strain>
    </source>
</reference>